<gene>
    <name evidence="5" type="ORF">ACJIZ3_009452</name>
</gene>
<evidence type="ECO:0000256" key="2">
    <source>
        <dbReference type="ARBA" id="ARBA00011738"/>
    </source>
</evidence>
<keyword evidence="6" id="KW-1185">Reference proteome</keyword>
<feature type="chain" id="PRO_5044527576" description="Dirigent protein" evidence="4">
    <location>
        <begin position="25"/>
        <end position="206"/>
    </location>
</feature>
<name>A0ABD3TDN7_9LAMI</name>
<dbReference type="GO" id="GO:0048046">
    <property type="term" value="C:apoplast"/>
    <property type="evidence" value="ECO:0007669"/>
    <property type="project" value="UniProtKB-SubCell"/>
</dbReference>
<evidence type="ECO:0000256" key="3">
    <source>
        <dbReference type="ARBA" id="ARBA00022525"/>
    </source>
</evidence>
<comment type="subcellular location">
    <subcellularLocation>
        <location evidence="4">Secreted</location>
        <location evidence="4">Extracellular space</location>
        <location evidence="4">Apoplast</location>
    </subcellularLocation>
</comment>
<dbReference type="InterPro" id="IPR044859">
    <property type="entry name" value="Allene_oxi_cyc_Dirigent"/>
</dbReference>
<dbReference type="EMBL" id="JBJXBP010000004">
    <property type="protein sequence ID" value="KAL3834716.1"/>
    <property type="molecule type" value="Genomic_DNA"/>
</dbReference>
<comment type="similarity">
    <text evidence="1 4">Belongs to the plant dirigent protein family.</text>
</comment>
<evidence type="ECO:0000256" key="1">
    <source>
        <dbReference type="ARBA" id="ARBA00010746"/>
    </source>
</evidence>
<evidence type="ECO:0000256" key="4">
    <source>
        <dbReference type="RuleBase" id="RU363099"/>
    </source>
</evidence>
<protein>
    <recommendedName>
        <fullName evidence="4">Dirigent protein</fullName>
    </recommendedName>
</protein>
<proteinExistence type="inferred from homology"/>
<sequence length="206" mass="22355">MAKGTLNPIAIFIAITILTSTVGATSTADDIIQSVENFYKNLNKDKLVLTKLKYYIHANFGVGPTQTVFEVARSNITGPSTNNFGRILIIDNKLTVGPDVNSQKVGQYQGMNAYSDFNQASANMNMNIIYTDGEYKGSTISILGRQPVSEKIRVLSIIGGTGLFRFARGTVLASTYSSDPATNVGVYVYDIYVVTPSVEKSRKAES</sequence>
<dbReference type="Proteomes" id="UP001634393">
    <property type="component" value="Unassembled WGS sequence"/>
</dbReference>
<comment type="function">
    <text evidence="4">Dirigent proteins impart stereoselectivity on the phenoxy radical-coupling reaction, yielding optically active lignans from two molecules of coniferyl alcohol in the biosynthesis of lignans, flavonolignans, and alkaloids and thus plays a central role in plant secondary metabolism.</text>
</comment>
<dbReference type="PANTHER" id="PTHR21495">
    <property type="entry name" value="NUCLEOPORIN-RELATED"/>
    <property type="match status" value="1"/>
</dbReference>
<accession>A0ABD3TDN7</accession>
<keyword evidence="4" id="KW-0052">Apoplast</keyword>
<feature type="signal peptide" evidence="4">
    <location>
        <begin position="1"/>
        <end position="24"/>
    </location>
</feature>
<keyword evidence="3 4" id="KW-0964">Secreted</keyword>
<reference evidence="5 6" key="1">
    <citation type="submission" date="2024-12" db="EMBL/GenBank/DDBJ databases">
        <title>The unique morphological basis and parallel evolutionary history of personate flowers in Penstemon.</title>
        <authorList>
            <person name="Depatie T.H."/>
            <person name="Wessinger C.A."/>
        </authorList>
    </citation>
    <scope>NUCLEOTIDE SEQUENCE [LARGE SCALE GENOMIC DNA]</scope>
    <source>
        <strain evidence="5">WTNN_2</strain>
        <tissue evidence="5">Leaf</tissue>
    </source>
</reference>
<comment type="caution">
    <text evidence="5">The sequence shown here is derived from an EMBL/GenBank/DDBJ whole genome shotgun (WGS) entry which is preliminary data.</text>
</comment>
<comment type="subunit">
    <text evidence="2 4">Homodimer.</text>
</comment>
<dbReference type="Gene3D" id="2.40.480.10">
    <property type="entry name" value="Allene oxide cyclase-like"/>
    <property type="match status" value="1"/>
</dbReference>
<dbReference type="InterPro" id="IPR004265">
    <property type="entry name" value="Dirigent"/>
</dbReference>
<evidence type="ECO:0000313" key="5">
    <source>
        <dbReference type="EMBL" id="KAL3834716.1"/>
    </source>
</evidence>
<dbReference type="AlphaFoldDB" id="A0ABD3TDN7"/>
<dbReference type="GO" id="GO:0009699">
    <property type="term" value="P:phenylpropanoid biosynthetic process"/>
    <property type="evidence" value="ECO:0007669"/>
    <property type="project" value="UniProtKB-ARBA"/>
</dbReference>
<organism evidence="5 6">
    <name type="scientific">Penstemon smallii</name>
    <dbReference type="NCBI Taxonomy" id="265156"/>
    <lineage>
        <taxon>Eukaryota</taxon>
        <taxon>Viridiplantae</taxon>
        <taxon>Streptophyta</taxon>
        <taxon>Embryophyta</taxon>
        <taxon>Tracheophyta</taxon>
        <taxon>Spermatophyta</taxon>
        <taxon>Magnoliopsida</taxon>
        <taxon>eudicotyledons</taxon>
        <taxon>Gunneridae</taxon>
        <taxon>Pentapetalae</taxon>
        <taxon>asterids</taxon>
        <taxon>lamiids</taxon>
        <taxon>Lamiales</taxon>
        <taxon>Plantaginaceae</taxon>
        <taxon>Cheloneae</taxon>
        <taxon>Penstemon</taxon>
    </lineage>
</organism>
<keyword evidence="4" id="KW-0732">Signal</keyword>
<evidence type="ECO:0000313" key="6">
    <source>
        <dbReference type="Proteomes" id="UP001634393"/>
    </source>
</evidence>
<dbReference type="Pfam" id="PF03018">
    <property type="entry name" value="Dirigent"/>
    <property type="match status" value="1"/>
</dbReference>